<protein>
    <recommendedName>
        <fullName evidence="4">MARVEL domain-containing protein</fullName>
    </recommendedName>
</protein>
<keyword evidence="1" id="KW-1133">Transmembrane helix</keyword>
<dbReference type="AlphaFoldDB" id="A0AAV7ZKN3"/>
<proteinExistence type="predicted"/>
<dbReference type="EMBL" id="JANTQA010000030">
    <property type="protein sequence ID" value="KAJ3440835.1"/>
    <property type="molecule type" value="Genomic_DNA"/>
</dbReference>
<gene>
    <name evidence="2" type="ORF">M0812_14508</name>
</gene>
<accession>A0AAV7ZKN3</accession>
<evidence type="ECO:0008006" key="4">
    <source>
        <dbReference type="Google" id="ProtNLM"/>
    </source>
</evidence>
<feature type="transmembrane region" description="Helical" evidence="1">
    <location>
        <begin position="111"/>
        <end position="132"/>
    </location>
</feature>
<keyword evidence="1" id="KW-0472">Membrane</keyword>
<name>A0AAV7ZKN3_9EUKA</name>
<sequence>MAFVSNILKHKLELILHSLNFIGWIISIAGINSYGSDIKKFWGGYLFFMVLGFFYSIASIVLYALDKYSKKVRTIFNHGLTLIIPLILLGGETVNNTRCLALDKCEGKARGIVFGVVLQFIGLISLLLINLIRYEYQQSSTKDFNYQPQSNNISNIYDQKKDELSSQSD</sequence>
<evidence type="ECO:0000256" key="1">
    <source>
        <dbReference type="SAM" id="Phobius"/>
    </source>
</evidence>
<comment type="caution">
    <text evidence="2">The sequence shown here is derived from an EMBL/GenBank/DDBJ whole genome shotgun (WGS) entry which is preliminary data.</text>
</comment>
<organism evidence="2 3">
    <name type="scientific">Anaeramoeba flamelloides</name>
    <dbReference type="NCBI Taxonomy" id="1746091"/>
    <lineage>
        <taxon>Eukaryota</taxon>
        <taxon>Metamonada</taxon>
        <taxon>Anaeramoebidae</taxon>
        <taxon>Anaeramoeba</taxon>
    </lineage>
</organism>
<evidence type="ECO:0000313" key="3">
    <source>
        <dbReference type="Proteomes" id="UP001146793"/>
    </source>
</evidence>
<reference evidence="2" key="1">
    <citation type="submission" date="2022-08" db="EMBL/GenBank/DDBJ databases">
        <title>Novel sulphate-reducing endosymbionts in the free-living metamonad Anaeramoeba.</title>
        <authorList>
            <person name="Jerlstrom-Hultqvist J."/>
            <person name="Cepicka I."/>
            <person name="Gallot-Lavallee L."/>
            <person name="Salas-Leiva D."/>
            <person name="Curtis B.A."/>
            <person name="Zahonova K."/>
            <person name="Pipaliya S."/>
            <person name="Dacks J."/>
            <person name="Roger A.J."/>
        </authorList>
    </citation>
    <scope>NUCLEOTIDE SEQUENCE</scope>
    <source>
        <strain evidence="2">Busselton2</strain>
    </source>
</reference>
<feature type="transmembrane region" description="Helical" evidence="1">
    <location>
        <begin position="12"/>
        <end position="35"/>
    </location>
</feature>
<evidence type="ECO:0000313" key="2">
    <source>
        <dbReference type="EMBL" id="KAJ3440835.1"/>
    </source>
</evidence>
<keyword evidence="1" id="KW-0812">Transmembrane</keyword>
<feature type="transmembrane region" description="Helical" evidence="1">
    <location>
        <begin position="41"/>
        <end position="63"/>
    </location>
</feature>
<dbReference type="Proteomes" id="UP001146793">
    <property type="component" value="Unassembled WGS sequence"/>
</dbReference>
<feature type="transmembrane region" description="Helical" evidence="1">
    <location>
        <begin position="75"/>
        <end position="91"/>
    </location>
</feature>